<protein>
    <recommendedName>
        <fullName evidence="1">Reverse transcriptase domain-containing protein</fullName>
    </recommendedName>
</protein>
<dbReference type="OrthoDB" id="1932527at2759"/>
<name>A0A2Z6PDL5_TRISU</name>
<dbReference type="AlphaFoldDB" id="A0A2Z6PDL5"/>
<evidence type="ECO:0000313" key="2">
    <source>
        <dbReference type="EMBL" id="GAU48560.1"/>
    </source>
</evidence>
<feature type="domain" description="Reverse transcriptase" evidence="1">
    <location>
        <begin position="1"/>
        <end position="152"/>
    </location>
</feature>
<evidence type="ECO:0000259" key="1">
    <source>
        <dbReference type="PROSITE" id="PS50878"/>
    </source>
</evidence>
<gene>
    <name evidence="2" type="ORF">TSUD_182080</name>
</gene>
<evidence type="ECO:0000313" key="3">
    <source>
        <dbReference type="Proteomes" id="UP000242715"/>
    </source>
</evidence>
<dbReference type="PANTHER" id="PTHR36617:SF5">
    <property type="entry name" value="OS05G0421675 PROTEIN"/>
    <property type="match status" value="1"/>
</dbReference>
<dbReference type="EMBL" id="DF974438">
    <property type="protein sequence ID" value="GAU48560.1"/>
    <property type="molecule type" value="Genomic_DNA"/>
</dbReference>
<keyword evidence="3" id="KW-1185">Reference proteome</keyword>
<dbReference type="Pfam" id="PF13966">
    <property type="entry name" value="zf-RVT"/>
    <property type="match status" value="1"/>
</dbReference>
<sequence length="408" mass="46060">MLKKFIFSLRQKEFNTIVAMWIRECVSTATTSVLVNGSHTDEFPLGRGFRQGDPLSPFLFLLAAEGLNVMMWALVQSHLFTGYSIRIASHAVVSHLQFADDTLLLGIRSWANVRALRAVLVLFEAVSGLKVNFNKSMLVGVNIADSWLAEAVKPVVNRIRSRLVGWKSHFLSFGGRLVLLKSVLTSLAGREDRTRSAWWREIVRIRDEEGDAGERGWFAASIEPQVGNGVDTLFWTDQWLGGAPLSVKYRHLFDLSLNKLMMVEEMRELGGLLSNVVLQPSVAYIWLWRHDPGGGYTVQGAYILLTRTYIVVEDVPTDLIWHKQVPIKVFVLAWRLVRNRLPTKDNLMIQHIITLDSQSLGWYILRRSAFNTGPLHSVFPFLRRHASSALFSAAPLVMQHLSGVARAK</sequence>
<dbReference type="InterPro" id="IPR026960">
    <property type="entry name" value="RVT-Znf"/>
</dbReference>
<proteinExistence type="predicted"/>
<organism evidence="2 3">
    <name type="scientific">Trifolium subterraneum</name>
    <name type="common">Subterranean clover</name>
    <dbReference type="NCBI Taxonomy" id="3900"/>
    <lineage>
        <taxon>Eukaryota</taxon>
        <taxon>Viridiplantae</taxon>
        <taxon>Streptophyta</taxon>
        <taxon>Embryophyta</taxon>
        <taxon>Tracheophyta</taxon>
        <taxon>Spermatophyta</taxon>
        <taxon>Magnoliopsida</taxon>
        <taxon>eudicotyledons</taxon>
        <taxon>Gunneridae</taxon>
        <taxon>Pentapetalae</taxon>
        <taxon>rosids</taxon>
        <taxon>fabids</taxon>
        <taxon>Fabales</taxon>
        <taxon>Fabaceae</taxon>
        <taxon>Papilionoideae</taxon>
        <taxon>50 kb inversion clade</taxon>
        <taxon>NPAAA clade</taxon>
        <taxon>Hologalegina</taxon>
        <taxon>IRL clade</taxon>
        <taxon>Trifolieae</taxon>
        <taxon>Trifolium</taxon>
    </lineage>
</organism>
<accession>A0A2Z6PDL5</accession>
<dbReference type="Proteomes" id="UP000242715">
    <property type="component" value="Unassembled WGS sequence"/>
</dbReference>
<dbReference type="PROSITE" id="PS50878">
    <property type="entry name" value="RT_POL"/>
    <property type="match status" value="1"/>
</dbReference>
<dbReference type="PANTHER" id="PTHR36617">
    <property type="entry name" value="PROTEIN, PUTATIVE-RELATED"/>
    <property type="match status" value="1"/>
</dbReference>
<dbReference type="InterPro" id="IPR000477">
    <property type="entry name" value="RT_dom"/>
</dbReference>
<dbReference type="Pfam" id="PF00078">
    <property type="entry name" value="RVT_1"/>
    <property type="match status" value="1"/>
</dbReference>
<reference evidence="3" key="1">
    <citation type="journal article" date="2017" name="Front. Plant Sci.">
        <title>Climate Clever Clovers: New Paradigm to Reduce the Environmental Footprint of Ruminants by Breeding Low Methanogenic Forages Utilizing Haplotype Variation.</title>
        <authorList>
            <person name="Kaur P."/>
            <person name="Appels R."/>
            <person name="Bayer P.E."/>
            <person name="Keeble-Gagnere G."/>
            <person name="Wang J."/>
            <person name="Hirakawa H."/>
            <person name="Shirasawa K."/>
            <person name="Vercoe P."/>
            <person name="Stefanova K."/>
            <person name="Durmic Z."/>
            <person name="Nichols P."/>
            <person name="Revell C."/>
            <person name="Isobe S.N."/>
            <person name="Edwards D."/>
            <person name="Erskine W."/>
        </authorList>
    </citation>
    <scope>NUCLEOTIDE SEQUENCE [LARGE SCALE GENOMIC DNA]</scope>
    <source>
        <strain evidence="3">cv. Daliak</strain>
    </source>
</reference>